<evidence type="ECO:0000313" key="9">
    <source>
        <dbReference type="EMBL" id="MCU7378508.1"/>
    </source>
</evidence>
<organism evidence="9 10">
    <name type="scientific">Hominibacterium faecale</name>
    <dbReference type="NCBI Taxonomy" id="2839743"/>
    <lineage>
        <taxon>Bacteria</taxon>
        <taxon>Bacillati</taxon>
        <taxon>Bacillota</taxon>
        <taxon>Clostridia</taxon>
        <taxon>Peptostreptococcales</taxon>
        <taxon>Anaerovoracaceae</taxon>
        <taxon>Hominibacterium</taxon>
    </lineage>
</organism>
<feature type="transmembrane region" description="Helical" evidence="8">
    <location>
        <begin position="314"/>
        <end position="332"/>
    </location>
</feature>
<dbReference type="PANTHER" id="PTHR30472">
    <property type="entry name" value="FERRIC ENTEROBACTIN TRANSPORT SYSTEM PERMEASE PROTEIN"/>
    <property type="match status" value="1"/>
</dbReference>
<gene>
    <name evidence="9" type="ORF">OBO34_09065</name>
</gene>
<evidence type="ECO:0000256" key="6">
    <source>
        <dbReference type="ARBA" id="ARBA00022989"/>
    </source>
</evidence>
<evidence type="ECO:0000256" key="8">
    <source>
        <dbReference type="SAM" id="Phobius"/>
    </source>
</evidence>
<feature type="transmembrane region" description="Helical" evidence="8">
    <location>
        <begin position="12"/>
        <end position="35"/>
    </location>
</feature>
<dbReference type="GO" id="GO:0005886">
    <property type="term" value="C:plasma membrane"/>
    <property type="evidence" value="ECO:0007669"/>
    <property type="project" value="UniProtKB-SubCell"/>
</dbReference>
<accession>A0A9J6QSN8</accession>
<keyword evidence="4" id="KW-1003">Cell membrane</keyword>
<dbReference type="FunFam" id="1.10.3470.10:FF:000001">
    <property type="entry name" value="Vitamin B12 ABC transporter permease BtuC"/>
    <property type="match status" value="1"/>
</dbReference>
<sequence>MTANHKKKQWLIVIALAALPLIFFIGTICIGRYSVSIEDVFKSFATAITGTDLGVEQKTYTVVMEIRFQRAIQGLLVGGCLAVSGACFQSLFRNPLVSSGMLGVSNGAGFGAALSILLFNNMVMTSLFSFGFGILAVILAYLVGKVSGGTPTITLVLGGTIIQSIFSALLSLLKYMADPYSELPAITFWLMGSLASTKSAELVFSAVPMLVGLAGMILFRWRLNVLSMGDREAKTLGLNVGLNKGIVIGFATLATAGAVCISGVIGWVGLVVPHMCRMVIGSDNKWLIPASISIGACFMVFVDTICRTISGAEIPLGIVTAIVGGPFFIYLLKKTKGKNW</sequence>
<dbReference type="SUPFAM" id="SSF81345">
    <property type="entry name" value="ABC transporter involved in vitamin B12 uptake, BtuC"/>
    <property type="match status" value="1"/>
</dbReference>
<dbReference type="GO" id="GO:0033214">
    <property type="term" value="P:siderophore-iron import into cell"/>
    <property type="evidence" value="ECO:0007669"/>
    <property type="project" value="TreeGrafter"/>
</dbReference>
<keyword evidence="7 8" id="KW-0472">Membrane</keyword>
<keyword evidence="5 8" id="KW-0812">Transmembrane</keyword>
<evidence type="ECO:0000313" key="10">
    <source>
        <dbReference type="Proteomes" id="UP001065549"/>
    </source>
</evidence>
<feature type="transmembrane region" description="Helical" evidence="8">
    <location>
        <begin position="284"/>
        <end position="302"/>
    </location>
</feature>
<comment type="subcellular location">
    <subcellularLocation>
        <location evidence="1">Cell membrane</location>
        <topology evidence="1">Multi-pass membrane protein</topology>
    </subcellularLocation>
</comment>
<dbReference type="InterPro" id="IPR000522">
    <property type="entry name" value="ABC_transptr_permease_BtuC"/>
</dbReference>
<evidence type="ECO:0000256" key="1">
    <source>
        <dbReference type="ARBA" id="ARBA00004651"/>
    </source>
</evidence>
<protein>
    <submittedName>
        <fullName evidence="9">Iron ABC transporter permease</fullName>
    </submittedName>
</protein>
<dbReference type="AlphaFoldDB" id="A0A9J6QSN8"/>
<dbReference type="Gene3D" id="1.10.3470.10">
    <property type="entry name" value="ABC transporter involved in vitamin B12 uptake, BtuC"/>
    <property type="match status" value="1"/>
</dbReference>
<proteinExistence type="inferred from homology"/>
<feature type="transmembrane region" description="Helical" evidence="8">
    <location>
        <begin position="155"/>
        <end position="173"/>
    </location>
</feature>
<dbReference type="PANTHER" id="PTHR30472:SF70">
    <property type="entry name" value="MOLYBDATE IMPORT SYSTEM PERMEASE PROTEIN MOLB"/>
    <property type="match status" value="1"/>
</dbReference>
<keyword evidence="6 8" id="KW-1133">Transmembrane helix</keyword>
<comment type="similarity">
    <text evidence="2">Belongs to the binding-protein-dependent transport system permease family. FecCD subfamily.</text>
</comment>
<dbReference type="RefSeq" id="WP_253019923.1">
    <property type="nucleotide sequence ID" value="NZ_JAJAGH010000007.1"/>
</dbReference>
<reference evidence="9" key="1">
    <citation type="submission" date="2022-09" db="EMBL/GenBank/DDBJ databases">
        <title>Culturomic study of gut microbiota in children with autism spectrum disorder.</title>
        <authorList>
            <person name="Efimov B.A."/>
            <person name="Chaplin A.V."/>
            <person name="Sokolova S.R."/>
            <person name="Pikina A.P."/>
            <person name="Korzhanova M."/>
            <person name="Belova V."/>
            <person name="Korostin D."/>
        </authorList>
    </citation>
    <scope>NUCLEOTIDE SEQUENCE</scope>
    <source>
        <strain evidence="9">ASD5510</strain>
    </source>
</reference>
<feature type="transmembrane region" description="Helical" evidence="8">
    <location>
        <begin position="125"/>
        <end position="143"/>
    </location>
</feature>
<name>A0A9J6QSN8_9FIRM</name>
<dbReference type="InterPro" id="IPR037294">
    <property type="entry name" value="ABC_BtuC-like"/>
</dbReference>
<evidence type="ECO:0000256" key="4">
    <source>
        <dbReference type="ARBA" id="ARBA00022475"/>
    </source>
</evidence>
<dbReference type="GO" id="GO:0022857">
    <property type="term" value="F:transmembrane transporter activity"/>
    <property type="evidence" value="ECO:0007669"/>
    <property type="project" value="InterPro"/>
</dbReference>
<feature type="transmembrane region" description="Helical" evidence="8">
    <location>
        <begin position="71"/>
        <end position="92"/>
    </location>
</feature>
<dbReference type="Pfam" id="PF01032">
    <property type="entry name" value="FecCD"/>
    <property type="match status" value="1"/>
</dbReference>
<dbReference type="CDD" id="cd06550">
    <property type="entry name" value="TM_ABC_iron-siderophores_like"/>
    <property type="match status" value="1"/>
</dbReference>
<comment type="caution">
    <text evidence="9">The sequence shown here is derived from an EMBL/GenBank/DDBJ whole genome shotgun (WGS) entry which is preliminary data.</text>
</comment>
<evidence type="ECO:0000256" key="5">
    <source>
        <dbReference type="ARBA" id="ARBA00022692"/>
    </source>
</evidence>
<keyword evidence="10" id="KW-1185">Reference proteome</keyword>
<feature type="transmembrane region" description="Helical" evidence="8">
    <location>
        <begin position="246"/>
        <end position="272"/>
    </location>
</feature>
<feature type="transmembrane region" description="Helical" evidence="8">
    <location>
        <begin position="99"/>
        <end position="119"/>
    </location>
</feature>
<dbReference type="EMBL" id="JAOSHN010000003">
    <property type="protein sequence ID" value="MCU7378508.1"/>
    <property type="molecule type" value="Genomic_DNA"/>
</dbReference>
<evidence type="ECO:0000256" key="7">
    <source>
        <dbReference type="ARBA" id="ARBA00023136"/>
    </source>
</evidence>
<evidence type="ECO:0000256" key="3">
    <source>
        <dbReference type="ARBA" id="ARBA00022448"/>
    </source>
</evidence>
<dbReference type="Proteomes" id="UP001065549">
    <property type="component" value="Unassembled WGS sequence"/>
</dbReference>
<keyword evidence="3" id="KW-0813">Transport</keyword>
<evidence type="ECO:0000256" key="2">
    <source>
        <dbReference type="ARBA" id="ARBA00007935"/>
    </source>
</evidence>
<feature type="transmembrane region" description="Helical" evidence="8">
    <location>
        <begin position="202"/>
        <end position="221"/>
    </location>
</feature>